<reference evidence="2" key="1">
    <citation type="submission" date="2013-09" db="EMBL/GenBank/DDBJ databases">
        <title>Corchorus olitorius genome sequencing.</title>
        <authorList>
            <person name="Alam M."/>
            <person name="Haque M.S."/>
            <person name="Islam M.S."/>
            <person name="Emdad E.M."/>
            <person name="Islam M.M."/>
            <person name="Ahmed B."/>
            <person name="Halim A."/>
            <person name="Hossen Q.M.M."/>
            <person name="Hossain M.Z."/>
            <person name="Ahmed R."/>
            <person name="Khan M.M."/>
            <person name="Islam R."/>
            <person name="Rashid M.M."/>
            <person name="Khan S.A."/>
            <person name="Rahman M.S."/>
            <person name="Alam M."/>
            <person name="Yahiya A.S."/>
            <person name="Khan M.S."/>
            <person name="Azam M.S."/>
            <person name="Haque T."/>
            <person name="Lashkar M.Z.H."/>
            <person name="Akhand A.I."/>
            <person name="Morshed G."/>
            <person name="Roy S."/>
            <person name="Uddin K.S."/>
            <person name="Rabeya T."/>
            <person name="Hossain A.S."/>
            <person name="Chowdhury A."/>
            <person name="Snigdha A.R."/>
            <person name="Mortoza M.S."/>
            <person name="Matin S.A."/>
            <person name="Hoque S.M.E."/>
            <person name="Islam M.K."/>
            <person name="Roy D.K."/>
            <person name="Haider R."/>
            <person name="Moosa M.M."/>
            <person name="Elias S.M."/>
            <person name="Hasan A.M."/>
            <person name="Jahan S."/>
            <person name="Shafiuddin M."/>
            <person name="Mahmood N."/>
            <person name="Shommy N.S."/>
        </authorList>
    </citation>
    <scope>NUCLEOTIDE SEQUENCE [LARGE SCALE GENOMIC DNA]</scope>
    <source>
        <strain evidence="2">cv. O-4</strain>
    </source>
</reference>
<dbReference type="Proteomes" id="UP000187203">
    <property type="component" value="Unassembled WGS sequence"/>
</dbReference>
<name>A0A1R3KUU3_9ROSI</name>
<evidence type="ECO:0000313" key="1">
    <source>
        <dbReference type="EMBL" id="OMP10817.1"/>
    </source>
</evidence>
<keyword evidence="2" id="KW-1185">Reference proteome</keyword>
<gene>
    <name evidence="1" type="ORF">COLO4_04247</name>
</gene>
<dbReference type="EMBL" id="AWUE01011240">
    <property type="protein sequence ID" value="OMP10817.1"/>
    <property type="molecule type" value="Genomic_DNA"/>
</dbReference>
<accession>A0A1R3KUU3</accession>
<comment type="caution">
    <text evidence="1">The sequence shown here is derived from an EMBL/GenBank/DDBJ whole genome shotgun (WGS) entry which is preliminary data.</text>
</comment>
<protein>
    <submittedName>
        <fullName evidence="1">Uncharacterized protein</fullName>
    </submittedName>
</protein>
<sequence length="57" mass="6423">MARITSYSHYIMSRAYRHPYRPIPTFKPLQTRKVIKGGAEGIEVNGGGLFGGLEWDV</sequence>
<proteinExistence type="predicted"/>
<dbReference type="AlphaFoldDB" id="A0A1R3KUU3"/>
<evidence type="ECO:0000313" key="2">
    <source>
        <dbReference type="Proteomes" id="UP000187203"/>
    </source>
</evidence>
<organism evidence="1 2">
    <name type="scientific">Corchorus olitorius</name>
    <dbReference type="NCBI Taxonomy" id="93759"/>
    <lineage>
        <taxon>Eukaryota</taxon>
        <taxon>Viridiplantae</taxon>
        <taxon>Streptophyta</taxon>
        <taxon>Embryophyta</taxon>
        <taxon>Tracheophyta</taxon>
        <taxon>Spermatophyta</taxon>
        <taxon>Magnoliopsida</taxon>
        <taxon>eudicotyledons</taxon>
        <taxon>Gunneridae</taxon>
        <taxon>Pentapetalae</taxon>
        <taxon>rosids</taxon>
        <taxon>malvids</taxon>
        <taxon>Malvales</taxon>
        <taxon>Malvaceae</taxon>
        <taxon>Grewioideae</taxon>
        <taxon>Apeibeae</taxon>
        <taxon>Corchorus</taxon>
    </lineage>
</organism>